<dbReference type="Gene3D" id="1.10.580.10">
    <property type="entry name" value="Citrate Synthase, domain 1"/>
    <property type="match status" value="1"/>
</dbReference>
<name>A0A9W8AV64_9FUNG</name>
<dbReference type="GO" id="GO:0046912">
    <property type="term" value="F:acyltransferase activity, acyl groups converted into alkyl on transfer"/>
    <property type="evidence" value="ECO:0007669"/>
    <property type="project" value="InterPro"/>
</dbReference>
<keyword evidence="8" id="KW-1185">Reference proteome</keyword>
<dbReference type="FunFam" id="1.10.580.10:FF:000005">
    <property type="entry name" value="Citrate synthase"/>
    <property type="match status" value="1"/>
</dbReference>
<dbReference type="PANTHER" id="PTHR42871">
    <property type="entry name" value="CITRATE SYNTHASE"/>
    <property type="match status" value="1"/>
</dbReference>
<feature type="region of interest" description="Disordered" evidence="6">
    <location>
        <begin position="1"/>
        <end position="35"/>
    </location>
</feature>
<evidence type="ECO:0000256" key="5">
    <source>
        <dbReference type="RuleBase" id="RU000441"/>
    </source>
</evidence>
<dbReference type="InterPro" id="IPR016142">
    <property type="entry name" value="Citrate_synth-like_lrg_a-sub"/>
</dbReference>
<keyword evidence="4 5" id="KW-0808">Transferase</keyword>
<evidence type="ECO:0000256" key="1">
    <source>
        <dbReference type="ARBA" id="ARBA00004751"/>
    </source>
</evidence>
<dbReference type="InterPro" id="IPR010953">
    <property type="entry name" value="Citrate_synthase_typ-I"/>
</dbReference>
<dbReference type="GO" id="GO:0032787">
    <property type="term" value="P:monocarboxylic acid metabolic process"/>
    <property type="evidence" value="ECO:0007669"/>
    <property type="project" value="UniProtKB-ARBA"/>
</dbReference>
<dbReference type="Pfam" id="PF00285">
    <property type="entry name" value="Citrate_synt"/>
    <property type="match status" value="1"/>
</dbReference>
<dbReference type="EMBL" id="JANBPY010000010">
    <property type="protein sequence ID" value="KAJ1969983.1"/>
    <property type="molecule type" value="Genomic_DNA"/>
</dbReference>
<accession>A0A9W8AV64</accession>
<keyword evidence="3" id="KW-0816">Tricarboxylic acid cycle</keyword>
<feature type="region of interest" description="Disordered" evidence="6">
    <location>
        <begin position="497"/>
        <end position="539"/>
    </location>
</feature>
<dbReference type="InterPro" id="IPR036969">
    <property type="entry name" value="Citrate_synthase_sf"/>
</dbReference>
<dbReference type="Gene3D" id="1.10.230.10">
    <property type="entry name" value="Cytochrome P450-Terp, domain 2"/>
    <property type="match status" value="1"/>
</dbReference>
<sequence length="539" mass="60196">MPDVMTAQTPEPRSQHVRLPAAPTASHAVAVSSDTKASFLPTQPEATQGRATKVAAVPGSDNPQTLTVVDNRTNKIYQIPIENGTVKANDFAKIQDTDDQGNAAGLGLRLYDPGFQNTAVAHSKITYIDGEAGVLEYRGYDIAELAEKSTFLEVAYLLIYGDLPTPFQFRQFHDEVTHHTFLHLNMANLMRSFNYDAHPMGMFISGVAALSTFHPEANPALSGNDMYLENSQIRNKQIFRLLGKAPTVASYAYRHRIGRPYNQPRNDLSYTANFLYMMDRLSEDEYTPNPVLVRALDVLFILHADHELNCSTAAMRHIGSSHVDPYSAVAGASAALYGPLHGGANEAVLRMLEDIQSVENVPSFLEQVKTRKRKLMGFGHRVYKNYDPRARIIRKVAYEVFEVCGKEPLIEVAIALEQAALADDFFVSRKLYPNVDFYSGLIYKAMGFPTDFFPVLFAIPRVAGWLAHWKESCEETGGKIWRPRQVYTGEPHRPYVPLNHRGNQKEPEPNELDVLGSVPSTQMSKRSKVATFKNVRSSL</sequence>
<evidence type="ECO:0000256" key="3">
    <source>
        <dbReference type="ARBA" id="ARBA00022532"/>
    </source>
</evidence>
<organism evidence="7 8">
    <name type="scientific">Dispira parvispora</name>
    <dbReference type="NCBI Taxonomy" id="1520584"/>
    <lineage>
        <taxon>Eukaryota</taxon>
        <taxon>Fungi</taxon>
        <taxon>Fungi incertae sedis</taxon>
        <taxon>Zoopagomycota</taxon>
        <taxon>Kickxellomycotina</taxon>
        <taxon>Dimargaritomycetes</taxon>
        <taxon>Dimargaritales</taxon>
        <taxon>Dimargaritaceae</taxon>
        <taxon>Dispira</taxon>
    </lineage>
</organism>
<dbReference type="SUPFAM" id="SSF48256">
    <property type="entry name" value="Citrate synthase"/>
    <property type="match status" value="1"/>
</dbReference>
<dbReference type="PRINTS" id="PR00143">
    <property type="entry name" value="CITRTSNTHASE"/>
</dbReference>
<protein>
    <recommendedName>
        <fullName evidence="5">Citrate synthase</fullName>
    </recommendedName>
</protein>
<dbReference type="OrthoDB" id="435022at2759"/>
<feature type="compositionally biased region" description="Polar residues" evidence="6">
    <location>
        <begin position="1"/>
        <end position="12"/>
    </location>
</feature>
<dbReference type="NCBIfam" id="TIGR01798">
    <property type="entry name" value="cit_synth_I"/>
    <property type="match status" value="1"/>
</dbReference>
<dbReference type="PROSITE" id="PS00480">
    <property type="entry name" value="CITRATE_SYNTHASE"/>
    <property type="match status" value="1"/>
</dbReference>
<dbReference type="AlphaFoldDB" id="A0A9W8AV64"/>
<evidence type="ECO:0000256" key="4">
    <source>
        <dbReference type="ARBA" id="ARBA00022679"/>
    </source>
</evidence>
<dbReference type="InterPro" id="IPR019810">
    <property type="entry name" value="Citrate_synthase_AS"/>
</dbReference>
<comment type="pathway">
    <text evidence="1">Carbohydrate metabolism; tricarboxylic acid cycle; isocitrate from oxaloacetate: step 1/2.</text>
</comment>
<dbReference type="GO" id="GO:0005737">
    <property type="term" value="C:cytoplasm"/>
    <property type="evidence" value="ECO:0007669"/>
    <property type="project" value="InterPro"/>
</dbReference>
<comment type="similarity">
    <text evidence="2 5">Belongs to the citrate synthase family.</text>
</comment>
<gene>
    <name evidence="7" type="ORF">IWQ62_000260</name>
</gene>
<dbReference type="InterPro" id="IPR016143">
    <property type="entry name" value="Citrate_synth-like_sm_a-sub"/>
</dbReference>
<dbReference type="InterPro" id="IPR002020">
    <property type="entry name" value="Citrate_synthase"/>
</dbReference>
<proteinExistence type="inferred from homology"/>
<evidence type="ECO:0000313" key="8">
    <source>
        <dbReference type="Proteomes" id="UP001150925"/>
    </source>
</evidence>
<reference evidence="7" key="1">
    <citation type="submission" date="2022-07" db="EMBL/GenBank/DDBJ databases">
        <title>Phylogenomic reconstructions and comparative analyses of Kickxellomycotina fungi.</title>
        <authorList>
            <person name="Reynolds N.K."/>
            <person name="Stajich J.E."/>
            <person name="Barry K."/>
            <person name="Grigoriev I.V."/>
            <person name="Crous P."/>
            <person name="Smith M.E."/>
        </authorList>
    </citation>
    <scope>NUCLEOTIDE SEQUENCE</scope>
    <source>
        <strain evidence="7">RSA 1196</strain>
    </source>
</reference>
<dbReference type="FunFam" id="1.10.230.10:FF:000002">
    <property type="entry name" value="Citrate synthase"/>
    <property type="match status" value="1"/>
</dbReference>
<dbReference type="PANTHER" id="PTHR42871:SF1">
    <property type="entry name" value="CITRATE SYNTHASE"/>
    <property type="match status" value="1"/>
</dbReference>
<evidence type="ECO:0000256" key="2">
    <source>
        <dbReference type="ARBA" id="ARBA00010566"/>
    </source>
</evidence>
<comment type="caution">
    <text evidence="7">The sequence shown here is derived from an EMBL/GenBank/DDBJ whole genome shotgun (WGS) entry which is preliminary data.</text>
</comment>
<evidence type="ECO:0000313" key="7">
    <source>
        <dbReference type="EMBL" id="KAJ1969983.1"/>
    </source>
</evidence>
<evidence type="ECO:0000256" key="6">
    <source>
        <dbReference type="SAM" id="MobiDB-lite"/>
    </source>
</evidence>
<dbReference type="Proteomes" id="UP001150925">
    <property type="component" value="Unassembled WGS sequence"/>
</dbReference>
<dbReference type="GO" id="GO:0006099">
    <property type="term" value="P:tricarboxylic acid cycle"/>
    <property type="evidence" value="ECO:0007669"/>
    <property type="project" value="UniProtKB-KW"/>
</dbReference>
<dbReference type="NCBIfam" id="NF004126">
    <property type="entry name" value="PRK05614.1"/>
    <property type="match status" value="1"/>
</dbReference>